<dbReference type="PANTHER" id="PTHR13383">
    <property type="entry name" value="RIBONUCLEASE H2 SUBUNIT B"/>
    <property type="match status" value="1"/>
</dbReference>
<dbReference type="Proteomes" id="UP000291343">
    <property type="component" value="Unassembled WGS sequence"/>
</dbReference>
<evidence type="ECO:0000259" key="10">
    <source>
        <dbReference type="Pfam" id="PF17745"/>
    </source>
</evidence>
<feature type="domain" description="Ribonuclease H2 subunit B wHTH" evidence="9">
    <location>
        <begin position="102"/>
        <end position="208"/>
    </location>
</feature>
<comment type="caution">
    <text evidence="11">The sequence shown here is derived from an EMBL/GenBank/DDBJ whole genome shotgun (WGS) entry which is preliminary data.</text>
</comment>
<dbReference type="PANTHER" id="PTHR13383:SF11">
    <property type="entry name" value="RIBONUCLEASE H2 SUBUNIT B"/>
    <property type="match status" value="1"/>
</dbReference>
<keyword evidence="12" id="KW-1185">Reference proteome</keyword>
<dbReference type="GO" id="GO:0006401">
    <property type="term" value="P:RNA catabolic process"/>
    <property type="evidence" value="ECO:0007669"/>
    <property type="project" value="TreeGrafter"/>
</dbReference>
<dbReference type="CDD" id="cd09270">
    <property type="entry name" value="RNase_H2-B"/>
    <property type="match status" value="1"/>
</dbReference>
<name>A0A482WZH7_LAOST</name>
<feature type="region of interest" description="Disordered" evidence="8">
    <location>
        <begin position="197"/>
        <end position="223"/>
    </location>
</feature>
<dbReference type="GO" id="GO:0005654">
    <property type="term" value="C:nucleoplasm"/>
    <property type="evidence" value="ECO:0007669"/>
    <property type="project" value="TreeGrafter"/>
</dbReference>
<comment type="subunit">
    <text evidence="3">The RNase H2 complex is a heterotrimer composed of the catalytic subunit RNASEH2A and the non-catalytic subunits RNASEH2B and RNASEH2C.</text>
</comment>
<organism evidence="11 12">
    <name type="scientific">Laodelphax striatellus</name>
    <name type="common">Small brown planthopper</name>
    <name type="synonym">Delphax striatella</name>
    <dbReference type="NCBI Taxonomy" id="195883"/>
    <lineage>
        <taxon>Eukaryota</taxon>
        <taxon>Metazoa</taxon>
        <taxon>Ecdysozoa</taxon>
        <taxon>Arthropoda</taxon>
        <taxon>Hexapoda</taxon>
        <taxon>Insecta</taxon>
        <taxon>Pterygota</taxon>
        <taxon>Neoptera</taxon>
        <taxon>Paraneoptera</taxon>
        <taxon>Hemiptera</taxon>
        <taxon>Auchenorrhyncha</taxon>
        <taxon>Fulgoroidea</taxon>
        <taxon>Delphacidae</taxon>
        <taxon>Criomorphinae</taxon>
        <taxon>Laodelphax</taxon>
    </lineage>
</organism>
<gene>
    <name evidence="11" type="ORF">LSTR_LSTR006540</name>
</gene>
<keyword evidence="5" id="KW-0539">Nucleus</keyword>
<evidence type="ECO:0000259" key="9">
    <source>
        <dbReference type="Pfam" id="PF09468"/>
    </source>
</evidence>
<accession>A0A482WZH7</accession>
<reference evidence="11 12" key="1">
    <citation type="journal article" date="2017" name="Gigascience">
        <title>Genome sequence of the small brown planthopper, Laodelphax striatellus.</title>
        <authorList>
            <person name="Zhu J."/>
            <person name="Jiang F."/>
            <person name="Wang X."/>
            <person name="Yang P."/>
            <person name="Bao Y."/>
            <person name="Zhao W."/>
            <person name="Wang W."/>
            <person name="Lu H."/>
            <person name="Wang Q."/>
            <person name="Cui N."/>
            <person name="Li J."/>
            <person name="Chen X."/>
            <person name="Luo L."/>
            <person name="Yu J."/>
            <person name="Kang L."/>
            <person name="Cui F."/>
        </authorList>
    </citation>
    <scope>NUCLEOTIDE SEQUENCE [LARGE SCALE GENOMIC DNA]</scope>
    <source>
        <strain evidence="11">Lst14</strain>
    </source>
</reference>
<evidence type="ECO:0000256" key="1">
    <source>
        <dbReference type="ARBA" id="ARBA00004123"/>
    </source>
</evidence>
<dbReference type="InterPro" id="IPR019024">
    <property type="entry name" value="RNase_H2_suB_wHTH"/>
</dbReference>
<dbReference type="InterPro" id="IPR041195">
    <property type="entry name" value="Rnh202_N"/>
</dbReference>
<evidence type="ECO:0000256" key="3">
    <source>
        <dbReference type="ARBA" id="ARBA00011277"/>
    </source>
</evidence>
<dbReference type="OrthoDB" id="29098at2759"/>
<evidence type="ECO:0000313" key="11">
    <source>
        <dbReference type="EMBL" id="RZF38883.1"/>
    </source>
</evidence>
<dbReference type="Gene3D" id="2.20.25.530">
    <property type="match status" value="1"/>
</dbReference>
<dbReference type="AlphaFoldDB" id="A0A482WZH7"/>
<dbReference type="InterPro" id="IPR040456">
    <property type="entry name" value="RNase_H2_suB"/>
</dbReference>
<evidence type="ECO:0000256" key="6">
    <source>
        <dbReference type="ARBA" id="ARBA00024778"/>
    </source>
</evidence>
<evidence type="ECO:0000256" key="2">
    <source>
        <dbReference type="ARBA" id="ARBA00009823"/>
    </source>
</evidence>
<evidence type="ECO:0000256" key="4">
    <source>
        <dbReference type="ARBA" id="ARBA00019062"/>
    </source>
</evidence>
<dbReference type="Gene3D" id="1.10.20.120">
    <property type="match status" value="1"/>
</dbReference>
<evidence type="ECO:0000256" key="7">
    <source>
        <dbReference type="ARBA" id="ARBA00033464"/>
    </source>
</evidence>
<dbReference type="Pfam" id="PF17745">
    <property type="entry name" value="Ydr279_N"/>
    <property type="match status" value="1"/>
</dbReference>
<feature type="compositionally biased region" description="Low complexity" evidence="8">
    <location>
        <begin position="197"/>
        <end position="207"/>
    </location>
</feature>
<feature type="domain" description="Rnh202 triple barrel" evidence="10">
    <location>
        <begin position="39"/>
        <end position="99"/>
    </location>
</feature>
<dbReference type="SMR" id="A0A482WZH7"/>
<comment type="subcellular location">
    <subcellularLocation>
        <location evidence="1">Nucleus</location>
    </subcellularLocation>
</comment>
<dbReference type="STRING" id="195883.A0A482WZH7"/>
<evidence type="ECO:0000313" key="12">
    <source>
        <dbReference type="Proteomes" id="UP000291343"/>
    </source>
</evidence>
<dbReference type="Pfam" id="PF09468">
    <property type="entry name" value="RNase_H2-Ydr279"/>
    <property type="match status" value="1"/>
</dbReference>
<dbReference type="EMBL" id="QKKF02021356">
    <property type="protein sequence ID" value="RZF38883.1"/>
    <property type="molecule type" value="Genomic_DNA"/>
</dbReference>
<comment type="function">
    <text evidence="6">Non catalytic subunit of RNase H2, an endonuclease that specifically degrades the RNA of RNA:DNA hybrids. Participates in DNA replication, possibly by mediating the removal of lagging-strand Okazaki fragment RNA primers during DNA replication. Mediates the excision of single ribonucleotides from DNA:RNA duplexes.</text>
</comment>
<evidence type="ECO:0000256" key="5">
    <source>
        <dbReference type="ARBA" id="ARBA00023242"/>
    </source>
</evidence>
<comment type="similarity">
    <text evidence="2">Belongs to the RNase H2 subunit B family.</text>
</comment>
<sequence length="235" mass="25955">MPRVKASPKKCVKSNSQSNTWVFLVKGEALEIPEGWAGSTTPDVVQLRHPQTGAPALFLFSPSDTIVQEVLTFSENQRSWLIEDGTKSDGKLQLSTPVDPLFLVLPYLKKLPHAAPLDQIIKDDEFPETERLLSSAGLKHIGQIADKKSEELNAYIYNEEKTLGWLQKKTERVADVLKEKGIHCTGGAAISSTFVKSSKSSESPGASQTTADKYQLKGESSRQSGCRFQKYIVLF</sequence>
<evidence type="ECO:0000256" key="8">
    <source>
        <dbReference type="SAM" id="MobiDB-lite"/>
    </source>
</evidence>
<dbReference type="InParanoid" id="A0A482WZH7"/>
<protein>
    <recommendedName>
        <fullName evidence="4">Ribonuclease H2 subunit B</fullName>
    </recommendedName>
    <alternativeName>
        <fullName evidence="7">Ribonuclease HI subunit B</fullName>
    </alternativeName>
</protein>
<dbReference type="GO" id="GO:0032299">
    <property type="term" value="C:ribonuclease H2 complex"/>
    <property type="evidence" value="ECO:0007669"/>
    <property type="project" value="InterPro"/>
</dbReference>
<proteinExistence type="inferred from homology"/>